<feature type="domain" description="ISXO2-like transposase" evidence="1">
    <location>
        <begin position="1"/>
        <end position="114"/>
    </location>
</feature>
<dbReference type="Pfam" id="PF12762">
    <property type="entry name" value="DDE_Tnp_IS1595"/>
    <property type="match status" value="1"/>
</dbReference>
<gene>
    <name evidence="2" type="ORF">HELGO_WM30612</name>
</gene>
<evidence type="ECO:0000259" key="1">
    <source>
        <dbReference type="SMART" id="SM01126"/>
    </source>
</evidence>
<name>A0A6S6SC55_9GAMM</name>
<dbReference type="InterPro" id="IPR024445">
    <property type="entry name" value="Tnp_ISXO2-like"/>
</dbReference>
<organism evidence="2">
    <name type="scientific">uncultured Thiotrichaceae bacterium</name>
    <dbReference type="NCBI Taxonomy" id="298394"/>
    <lineage>
        <taxon>Bacteria</taxon>
        <taxon>Pseudomonadati</taxon>
        <taxon>Pseudomonadota</taxon>
        <taxon>Gammaproteobacteria</taxon>
        <taxon>Thiotrichales</taxon>
        <taxon>Thiotrichaceae</taxon>
        <taxon>environmental samples</taxon>
    </lineage>
</organism>
<dbReference type="NCBIfam" id="NF033547">
    <property type="entry name" value="transpos_IS1595"/>
    <property type="match status" value="1"/>
</dbReference>
<dbReference type="AlphaFoldDB" id="A0A6S6SC55"/>
<proteinExistence type="predicted"/>
<protein>
    <submittedName>
        <fullName evidence="2">Transposase</fullName>
    </submittedName>
</protein>
<accession>A0A6S6SC55</accession>
<sequence>MIQRGGAVVIRMLENVQQKTIKPLITGSIAKGTQIFTDEYAIYDRLPQWGYPRKSVCHGKGEYARDEDGDGFCEVHVNTIEGFWSLLRSWLRPHRGISQEKLPLYLGFFECLHNIRQRGKAALPGLLELLLK</sequence>
<evidence type="ECO:0000313" key="2">
    <source>
        <dbReference type="EMBL" id="CAA6803796.1"/>
    </source>
</evidence>
<dbReference type="EMBL" id="CACVAY010000016">
    <property type="protein sequence ID" value="CAA6803796.1"/>
    <property type="molecule type" value="Genomic_DNA"/>
</dbReference>
<dbReference type="SMART" id="SM01126">
    <property type="entry name" value="DDE_Tnp_IS1595"/>
    <property type="match status" value="1"/>
</dbReference>
<reference evidence="2" key="1">
    <citation type="submission" date="2020-01" db="EMBL/GenBank/DDBJ databases">
        <authorList>
            <person name="Meier V. D."/>
            <person name="Meier V D."/>
        </authorList>
    </citation>
    <scope>NUCLEOTIDE SEQUENCE</scope>
    <source>
        <strain evidence="2">HLG_WM_MAG_07</strain>
    </source>
</reference>